<dbReference type="Gene3D" id="3.40.50.300">
    <property type="entry name" value="P-loop containing nucleotide triphosphate hydrolases"/>
    <property type="match status" value="1"/>
</dbReference>
<dbReference type="EMBL" id="CP039964">
    <property type="protein sequence ID" value="QCO55833.1"/>
    <property type="molecule type" value="Genomic_DNA"/>
</dbReference>
<dbReference type="SUPFAM" id="SSF52540">
    <property type="entry name" value="P-loop containing nucleoside triphosphate hydrolases"/>
    <property type="match status" value="1"/>
</dbReference>
<keyword evidence="2" id="KW-1185">Reference proteome</keyword>
<protein>
    <submittedName>
        <fullName evidence="1">Uncharacterized protein</fullName>
    </submittedName>
</protein>
<proteinExistence type="predicted"/>
<organism evidence="1 2">
    <name type="scientific">Pseudorhodobacter turbinis</name>
    <dbReference type="NCBI Taxonomy" id="2500533"/>
    <lineage>
        <taxon>Bacteria</taxon>
        <taxon>Pseudomonadati</taxon>
        <taxon>Pseudomonadota</taxon>
        <taxon>Alphaproteobacteria</taxon>
        <taxon>Rhodobacterales</taxon>
        <taxon>Paracoccaceae</taxon>
        <taxon>Pseudorhodobacter</taxon>
    </lineage>
</organism>
<accession>A0A4P8EGI5</accession>
<dbReference type="InterPro" id="IPR027417">
    <property type="entry name" value="P-loop_NTPase"/>
</dbReference>
<dbReference type="KEGG" id="pseb:EOK75_08805"/>
<name>A0A4P8EGI5_9RHOB</name>
<evidence type="ECO:0000313" key="2">
    <source>
        <dbReference type="Proteomes" id="UP000298631"/>
    </source>
</evidence>
<sequence>MAVSNVSFDIEPAELVTLLGPSGCDRHMNRRDTTIVFEYYTIFPHLSIFENAVFGTRLKSLKTAALEKQERIWSRWRTPNRS</sequence>
<reference evidence="1 2" key="1">
    <citation type="submission" date="2019-05" db="EMBL/GenBank/DDBJ databases">
        <title>Pseudorhodobacter turbinis sp. nov., isolated from the gut of the Korean turban shell.</title>
        <authorList>
            <person name="Jeong Y.-S."/>
            <person name="Kang W.-R."/>
            <person name="Bae J.-W."/>
        </authorList>
    </citation>
    <scope>NUCLEOTIDE SEQUENCE [LARGE SCALE GENOMIC DNA]</scope>
    <source>
        <strain evidence="1 2">S12M18</strain>
    </source>
</reference>
<dbReference type="RefSeq" id="WP_137193594.1">
    <property type="nucleotide sequence ID" value="NZ_CP039964.1"/>
</dbReference>
<evidence type="ECO:0000313" key="1">
    <source>
        <dbReference type="EMBL" id="QCO55833.1"/>
    </source>
</evidence>
<gene>
    <name evidence="1" type="ORF">EOK75_08805</name>
</gene>
<dbReference type="AlphaFoldDB" id="A0A4P8EGI5"/>
<dbReference type="Proteomes" id="UP000298631">
    <property type="component" value="Chromosome"/>
</dbReference>